<accession>A0ABZ2YC80</accession>
<name>A0ABZ2YC80_9BACT</name>
<proteinExistence type="predicted"/>
<dbReference type="Pfam" id="PF21748">
    <property type="entry name" value="UPF0150"/>
    <property type="match status" value="1"/>
</dbReference>
<dbReference type="EMBL" id="CP121689">
    <property type="protein sequence ID" value="WZL75881.1"/>
    <property type="molecule type" value="Genomic_DNA"/>
</dbReference>
<gene>
    <name evidence="1" type="ORF">QBE54_09895</name>
</gene>
<protein>
    <submittedName>
        <fullName evidence="1">Type II toxin-antitoxin system HicB family antitoxin</fullName>
    </submittedName>
</protein>
<dbReference type="InterPro" id="IPR035069">
    <property type="entry name" value="TTHA1013/TTHA0281-like"/>
</dbReference>
<dbReference type="InterPro" id="IPR049389">
    <property type="entry name" value="TTHA0281-like"/>
</dbReference>
<evidence type="ECO:0000313" key="1">
    <source>
        <dbReference type="EMBL" id="WZL75881.1"/>
    </source>
</evidence>
<sequence>MKHKVVYRAEFFREGNLYVGVVPELNVSSYGETLEEARESLREAVEAFLEECERMGTLEEVMEEAGFVLRGDTWFSRQPVVAELMTAG</sequence>
<evidence type="ECO:0000313" key="2">
    <source>
        <dbReference type="Proteomes" id="UP001461341"/>
    </source>
</evidence>
<dbReference type="RefSeq" id="WP_369018031.1">
    <property type="nucleotide sequence ID" value="NZ_CP121689.1"/>
</dbReference>
<dbReference type="Proteomes" id="UP001461341">
    <property type="component" value="Chromosome"/>
</dbReference>
<organism evidence="1 2">
    <name type="scientific">Thermatribacter velox</name>
    <dbReference type="NCBI Taxonomy" id="3039681"/>
    <lineage>
        <taxon>Bacteria</taxon>
        <taxon>Pseudomonadati</taxon>
        <taxon>Atribacterota</taxon>
        <taxon>Atribacteria</taxon>
        <taxon>Atribacterales</taxon>
        <taxon>Thermatribacteraceae</taxon>
        <taxon>Thermatribacter</taxon>
    </lineage>
</organism>
<keyword evidence="2" id="KW-1185">Reference proteome</keyword>
<reference evidence="1 2" key="1">
    <citation type="submission" date="2023-03" db="EMBL/GenBank/DDBJ databases">
        <title>Novel Species.</title>
        <authorList>
            <person name="Ma S."/>
        </authorList>
    </citation>
    <scope>NUCLEOTIDE SEQUENCE [LARGE SCALE GENOMIC DNA]</scope>
    <source>
        <strain evidence="1 2">B11</strain>
    </source>
</reference>
<dbReference type="Gene3D" id="3.30.160.250">
    <property type="match status" value="1"/>
</dbReference>
<dbReference type="SUPFAM" id="SSF143100">
    <property type="entry name" value="TTHA1013/TTHA0281-like"/>
    <property type="match status" value="1"/>
</dbReference>